<evidence type="ECO:0000259" key="2">
    <source>
        <dbReference type="Pfam" id="PF00326"/>
    </source>
</evidence>
<dbReference type="GO" id="GO:0008239">
    <property type="term" value="F:dipeptidyl-peptidase activity"/>
    <property type="evidence" value="ECO:0007669"/>
    <property type="project" value="UniProtKB-EC"/>
</dbReference>
<dbReference type="GO" id="GO:0006508">
    <property type="term" value="P:proteolysis"/>
    <property type="evidence" value="ECO:0007669"/>
    <property type="project" value="InterPro"/>
</dbReference>
<organism evidence="4 5">
    <name type="scientific">Runella defluvii</name>
    <dbReference type="NCBI Taxonomy" id="370973"/>
    <lineage>
        <taxon>Bacteria</taxon>
        <taxon>Pseudomonadati</taxon>
        <taxon>Bacteroidota</taxon>
        <taxon>Cytophagia</taxon>
        <taxon>Cytophagales</taxon>
        <taxon>Spirosomataceae</taxon>
        <taxon>Runella</taxon>
    </lineage>
</organism>
<dbReference type="EMBL" id="JACIBY010000012">
    <property type="protein sequence ID" value="MBB3840713.1"/>
    <property type="molecule type" value="Genomic_DNA"/>
</dbReference>
<feature type="chain" id="PRO_5031022097" evidence="1">
    <location>
        <begin position="20"/>
        <end position="730"/>
    </location>
</feature>
<dbReference type="InterPro" id="IPR002469">
    <property type="entry name" value="Peptidase_S9B_N"/>
</dbReference>
<feature type="domain" description="Peptidase S9 prolyl oligopeptidase catalytic" evidence="2">
    <location>
        <begin position="528"/>
        <end position="721"/>
    </location>
</feature>
<dbReference type="PANTHER" id="PTHR11731">
    <property type="entry name" value="PROTEASE FAMILY S9B,C DIPEPTIDYL-PEPTIDASE IV-RELATED"/>
    <property type="match status" value="1"/>
</dbReference>
<comment type="caution">
    <text evidence="4">The sequence shown here is derived from an EMBL/GenBank/DDBJ whole genome shotgun (WGS) entry which is preliminary data.</text>
</comment>
<dbReference type="InterPro" id="IPR001375">
    <property type="entry name" value="Peptidase_S9_cat"/>
</dbReference>
<dbReference type="Pfam" id="PF00326">
    <property type="entry name" value="Peptidase_S9"/>
    <property type="match status" value="1"/>
</dbReference>
<evidence type="ECO:0000259" key="3">
    <source>
        <dbReference type="Pfam" id="PF00930"/>
    </source>
</evidence>
<dbReference type="Proteomes" id="UP000541352">
    <property type="component" value="Unassembled WGS sequence"/>
</dbReference>
<dbReference type="AlphaFoldDB" id="A0A7W5ZPM8"/>
<dbReference type="Pfam" id="PF00930">
    <property type="entry name" value="DPPIV_N"/>
    <property type="match status" value="1"/>
</dbReference>
<dbReference type="InterPro" id="IPR029058">
    <property type="entry name" value="AB_hydrolase_fold"/>
</dbReference>
<evidence type="ECO:0000313" key="5">
    <source>
        <dbReference type="Proteomes" id="UP000541352"/>
    </source>
</evidence>
<feature type="signal peptide" evidence="1">
    <location>
        <begin position="1"/>
        <end position="19"/>
    </location>
</feature>
<dbReference type="SUPFAM" id="SSF53474">
    <property type="entry name" value="alpha/beta-Hydrolases"/>
    <property type="match status" value="1"/>
</dbReference>
<dbReference type="RefSeq" id="WP_183977865.1">
    <property type="nucleotide sequence ID" value="NZ_JACIBY010000012.1"/>
</dbReference>
<dbReference type="Gene3D" id="2.140.10.30">
    <property type="entry name" value="Dipeptidylpeptidase IV, N-terminal domain"/>
    <property type="match status" value="1"/>
</dbReference>
<dbReference type="Gene3D" id="3.40.50.1820">
    <property type="entry name" value="alpha/beta hydrolase"/>
    <property type="match status" value="1"/>
</dbReference>
<reference evidence="4 5" key="1">
    <citation type="submission" date="2020-08" db="EMBL/GenBank/DDBJ databases">
        <title>Genomic Encyclopedia of Type Strains, Phase IV (KMG-IV): sequencing the most valuable type-strain genomes for metagenomic binning, comparative biology and taxonomic classification.</title>
        <authorList>
            <person name="Goeker M."/>
        </authorList>
    </citation>
    <scope>NUCLEOTIDE SEQUENCE [LARGE SCALE GENOMIC DNA]</scope>
    <source>
        <strain evidence="4 5">DSM 17976</strain>
    </source>
</reference>
<proteinExistence type="predicted"/>
<protein>
    <submittedName>
        <fullName evidence="4">Dipeptidyl-peptidase-4</fullName>
        <ecNumber evidence="4">3.4.14.5</ecNumber>
    </submittedName>
</protein>
<feature type="domain" description="Dipeptidylpeptidase IV N-terminal" evidence="3">
    <location>
        <begin position="78"/>
        <end position="434"/>
    </location>
</feature>
<name>A0A7W5ZPM8_9BACT</name>
<evidence type="ECO:0000313" key="4">
    <source>
        <dbReference type="EMBL" id="MBB3840713.1"/>
    </source>
</evidence>
<dbReference type="SUPFAM" id="SSF82171">
    <property type="entry name" value="DPP6 N-terminal domain-like"/>
    <property type="match status" value="1"/>
</dbReference>
<dbReference type="PANTHER" id="PTHR11731:SF193">
    <property type="entry name" value="DIPEPTIDYL PEPTIDASE 9"/>
    <property type="match status" value="1"/>
</dbReference>
<keyword evidence="5" id="KW-1185">Reference proteome</keyword>
<keyword evidence="1" id="KW-0732">Signal</keyword>
<accession>A0A7W5ZPM8</accession>
<dbReference type="EC" id="3.4.14.5" evidence="4"/>
<gene>
    <name evidence="4" type="ORF">FHS57_004733</name>
</gene>
<dbReference type="GO" id="GO:0008236">
    <property type="term" value="F:serine-type peptidase activity"/>
    <property type="evidence" value="ECO:0007669"/>
    <property type="project" value="InterPro"/>
</dbReference>
<dbReference type="InterPro" id="IPR050278">
    <property type="entry name" value="Serine_Prot_S9B/DPPIV"/>
</dbReference>
<sequence>MKHTSFFLSLLFISSTLFAQFNRGVQWTKDGNAYYRVENKEIVQYNLPDLQKKVVVSAAQLTPTGKTDPLNVRSYTYSNDFRKVLIYTNTQRVWRYDTRGDYWVLDLDKNTLTQVGKGRPVSSLMFAKFSPDSKKVAYVSERNVYSEDLATGKITALTKDGTTRLINGTFDWVYEEEFDCRDGFRWSPDSKNIAYWQIDATKIRNFLMINNTDSIYAFNVPVEYPKVGERPSPYKIGVVNANGGLTKWMNTPGDPGNTYIPRMEWGSANELIMQQLNRKQNESSILAADIKTGKTTQFYTDRDDAWVETKSSYSWSETPEGWDWINGGKEFLWMSEKDGWRHMYRVARDGKSEKCITAGDYDIISVVLVDEKNNQLYFMASPENATQSYLYRAPLDGSKKAERVTPADQSGSHRYDLSPNAMWASHSFSNANTSPMNEWIRLPEHKALKDADDISKKLAAKADAPKRVEFFKVKTEDGIELDAWMVKPANFDPTKKYPIVFTVYGEPASATVRDSWGTGRNGLYAGDMAKDGYIYASVDNRGTPSPRGRNWRKAIYRKIGVINIRDMAMGAKAMFEKNSFIDTSRVAVHGWSGGGSSTLNLLFQYPALFKTGIAVAAVADQLTYDNIYQERYMGIPQENREDFVAGSPITHAHKLQSNQNLLYIHGTGDDNVHYQNAERLVNEFIKHNKQFQFMPYPNRSHGIYEGDGTSKHLNTLFTNYLREHCPAGAK</sequence>
<evidence type="ECO:0000256" key="1">
    <source>
        <dbReference type="SAM" id="SignalP"/>
    </source>
</evidence>
<keyword evidence="4" id="KW-0378">Hydrolase</keyword>